<dbReference type="PANTHER" id="PTHR10587:SF133">
    <property type="entry name" value="CHITIN DEACETYLASE 1-RELATED"/>
    <property type="match status" value="1"/>
</dbReference>
<dbReference type="InterPro" id="IPR050248">
    <property type="entry name" value="Polysacc_deacetylase_ArnD"/>
</dbReference>
<evidence type="ECO:0000313" key="6">
    <source>
        <dbReference type="Proteomes" id="UP000487882"/>
    </source>
</evidence>
<dbReference type="Gene3D" id="3.20.20.370">
    <property type="entry name" value="Glycoside hydrolase/deacetylase"/>
    <property type="match status" value="1"/>
</dbReference>
<dbReference type="Pfam" id="PF01522">
    <property type="entry name" value="Polysacc_deac_1"/>
    <property type="match status" value="1"/>
</dbReference>
<dbReference type="Proteomes" id="UP000487882">
    <property type="component" value="Unassembled WGS sequence"/>
</dbReference>
<dbReference type="GO" id="GO:0005975">
    <property type="term" value="P:carbohydrate metabolic process"/>
    <property type="evidence" value="ECO:0007669"/>
    <property type="project" value="InterPro"/>
</dbReference>
<reference evidence="5 6" key="1">
    <citation type="submission" date="2019-09" db="EMBL/GenBank/DDBJ databases">
        <title>Bifidobacterium canis sp. nov., isolated from the digestive tract of German Shepherd dog puppy.</title>
        <authorList>
            <person name="Bunesova V."/>
        </authorList>
    </citation>
    <scope>NUCLEOTIDE SEQUENCE [LARGE SCALE GENOMIC DNA]</scope>
    <source>
        <strain evidence="5 6">GSD1FS</strain>
    </source>
</reference>
<dbReference type="SUPFAM" id="SSF88713">
    <property type="entry name" value="Glycoside hydrolase/deacetylase"/>
    <property type="match status" value="1"/>
</dbReference>
<keyword evidence="6" id="KW-1185">Reference proteome</keyword>
<feature type="domain" description="NodB homology" evidence="4">
    <location>
        <begin position="228"/>
        <end position="407"/>
    </location>
</feature>
<dbReference type="InterPro" id="IPR011330">
    <property type="entry name" value="Glyco_hydro/deAcase_b/a-brl"/>
</dbReference>
<sequence length="425" mass="46663">MSSNEPTSQTDSEADEELNDEIEELSFGDNVTIPKNKRRKTVLFTFLTILITLAVLAVGGGLWWMWQYHWRTLTISVDGANYSARAGTTVADFLRAHNTFDRAPGRLLSVNNKVLEKTGGNPATVNIDGSAVPHEQWADTRLDRDATMTVTPGTDRIEEHTVEKASVPFPTDINLNNGPIQIVTQQGEDGVQEVWHGKKSGETAKKTMLKKAKALVVKSYSPRPDGKKVIALTFDDGPSQYTGKILDILKKNSVKATFFELGEQSLEMPDADARIVKEGHQLASHSVSHPYLPKMSRDAMREEITTSFADIKKASGTETRTFRAPYGAFGVEQWKEAADLIDKNVLWDIDTTDWAQPGVKEIRKQVVGNAHNGAIALMHSGGGDRSETVKALPDIIKDLKKAGYSFVTVDELCDMAGLPAAAQPN</sequence>
<gene>
    <name evidence="5" type="ORF">GSD1FS_0693</name>
</gene>
<protein>
    <submittedName>
        <fullName evidence="5">Polysaccharide deacetylase</fullName>
    </submittedName>
</protein>
<dbReference type="GO" id="GO:0016020">
    <property type="term" value="C:membrane"/>
    <property type="evidence" value="ECO:0007669"/>
    <property type="project" value="TreeGrafter"/>
</dbReference>
<keyword evidence="3" id="KW-1133">Transmembrane helix</keyword>
<evidence type="ECO:0000313" key="5">
    <source>
        <dbReference type="EMBL" id="MUH59372.1"/>
    </source>
</evidence>
<dbReference type="AlphaFoldDB" id="A0A7K1J473"/>
<dbReference type="EMBL" id="WNLP01000002">
    <property type="protein sequence ID" value="MUH59372.1"/>
    <property type="molecule type" value="Genomic_DNA"/>
</dbReference>
<evidence type="ECO:0000256" key="3">
    <source>
        <dbReference type="SAM" id="Phobius"/>
    </source>
</evidence>
<organism evidence="5 6">
    <name type="scientific">Bifidobacterium canis</name>
    <dbReference type="NCBI Taxonomy" id="2610880"/>
    <lineage>
        <taxon>Bacteria</taxon>
        <taxon>Bacillati</taxon>
        <taxon>Actinomycetota</taxon>
        <taxon>Actinomycetes</taxon>
        <taxon>Bifidobacteriales</taxon>
        <taxon>Bifidobacteriaceae</taxon>
        <taxon>Bifidobacterium</taxon>
    </lineage>
</organism>
<proteinExistence type="predicted"/>
<name>A0A7K1J473_9BIFI</name>
<dbReference type="PANTHER" id="PTHR10587">
    <property type="entry name" value="GLYCOSYL TRANSFERASE-RELATED"/>
    <property type="match status" value="1"/>
</dbReference>
<dbReference type="GO" id="GO:0046872">
    <property type="term" value="F:metal ion binding"/>
    <property type="evidence" value="ECO:0007669"/>
    <property type="project" value="UniProtKB-KW"/>
</dbReference>
<evidence type="ECO:0000256" key="2">
    <source>
        <dbReference type="ARBA" id="ARBA00022801"/>
    </source>
</evidence>
<keyword evidence="2" id="KW-0378">Hydrolase</keyword>
<dbReference type="InterPro" id="IPR002509">
    <property type="entry name" value="NODB_dom"/>
</dbReference>
<dbReference type="CDD" id="cd10917">
    <property type="entry name" value="CE4_NodB_like_6s_7s"/>
    <property type="match status" value="1"/>
</dbReference>
<feature type="transmembrane region" description="Helical" evidence="3">
    <location>
        <begin position="42"/>
        <end position="66"/>
    </location>
</feature>
<dbReference type="PROSITE" id="PS51677">
    <property type="entry name" value="NODB"/>
    <property type="match status" value="1"/>
</dbReference>
<dbReference type="GO" id="GO:0016810">
    <property type="term" value="F:hydrolase activity, acting on carbon-nitrogen (but not peptide) bonds"/>
    <property type="evidence" value="ECO:0007669"/>
    <property type="project" value="InterPro"/>
</dbReference>
<evidence type="ECO:0000259" key="4">
    <source>
        <dbReference type="PROSITE" id="PS51677"/>
    </source>
</evidence>
<keyword evidence="3" id="KW-0812">Transmembrane</keyword>
<comment type="caution">
    <text evidence="5">The sequence shown here is derived from an EMBL/GenBank/DDBJ whole genome shotgun (WGS) entry which is preliminary data.</text>
</comment>
<accession>A0A7K1J473</accession>
<keyword evidence="1" id="KW-0479">Metal-binding</keyword>
<dbReference type="RefSeq" id="WP_343030182.1">
    <property type="nucleotide sequence ID" value="NZ_WNLP01000002.1"/>
</dbReference>
<keyword evidence="3" id="KW-0472">Membrane</keyword>
<evidence type="ECO:0000256" key="1">
    <source>
        <dbReference type="ARBA" id="ARBA00022723"/>
    </source>
</evidence>